<comment type="caution">
    <text evidence="2">The sequence shown here is derived from an EMBL/GenBank/DDBJ whole genome shotgun (WGS) entry which is preliminary data.</text>
</comment>
<proteinExistence type="predicted"/>
<organism evidence="2 3">
    <name type="scientific">Brassica carinata</name>
    <name type="common">Ethiopian mustard</name>
    <name type="synonym">Abyssinian cabbage</name>
    <dbReference type="NCBI Taxonomy" id="52824"/>
    <lineage>
        <taxon>Eukaryota</taxon>
        <taxon>Viridiplantae</taxon>
        <taxon>Streptophyta</taxon>
        <taxon>Embryophyta</taxon>
        <taxon>Tracheophyta</taxon>
        <taxon>Spermatophyta</taxon>
        <taxon>Magnoliopsida</taxon>
        <taxon>eudicotyledons</taxon>
        <taxon>Gunneridae</taxon>
        <taxon>Pentapetalae</taxon>
        <taxon>rosids</taxon>
        <taxon>malvids</taxon>
        <taxon>Brassicales</taxon>
        <taxon>Brassicaceae</taxon>
        <taxon>Brassiceae</taxon>
        <taxon>Brassica</taxon>
    </lineage>
</organism>
<evidence type="ECO:0000313" key="2">
    <source>
        <dbReference type="EMBL" id="KAG2328098.1"/>
    </source>
</evidence>
<dbReference type="EMBL" id="JAAMPC010000002">
    <property type="protein sequence ID" value="KAG2328098.1"/>
    <property type="molecule type" value="Genomic_DNA"/>
</dbReference>
<feature type="region of interest" description="Disordered" evidence="1">
    <location>
        <begin position="175"/>
        <end position="203"/>
    </location>
</feature>
<accession>A0A8X7WC49</accession>
<protein>
    <submittedName>
        <fullName evidence="2">Uncharacterized protein</fullName>
    </submittedName>
</protein>
<evidence type="ECO:0000256" key="1">
    <source>
        <dbReference type="SAM" id="MobiDB-lite"/>
    </source>
</evidence>
<keyword evidence="3" id="KW-1185">Reference proteome</keyword>
<dbReference type="AlphaFoldDB" id="A0A8X7WC49"/>
<sequence>MVNVHLLSLEIAKARNTIDLNVDPPYGFGFADRTLSDEYMWLDAYIREEDYVKAAELIMRGCAFTSGKYFSNVQVNPVVDLECGNKSLESVGLQGSSTDSSGGADFGSHVNNLSLKKVPNFVGSENNGHNPHFEKGESSKIMANENTEANDPMDSSGTDFSMRAAPPLNLCLTITGSGEQGGSRTPINLEDSASDVGVGKGGC</sequence>
<gene>
    <name evidence="2" type="ORF">Bca52824_010826</name>
</gene>
<feature type="compositionally biased region" description="Polar residues" evidence="1">
    <location>
        <begin position="175"/>
        <end position="186"/>
    </location>
</feature>
<evidence type="ECO:0000313" key="3">
    <source>
        <dbReference type="Proteomes" id="UP000886595"/>
    </source>
</evidence>
<dbReference type="Proteomes" id="UP000886595">
    <property type="component" value="Unassembled WGS sequence"/>
</dbReference>
<reference evidence="2 3" key="1">
    <citation type="submission" date="2020-02" db="EMBL/GenBank/DDBJ databases">
        <authorList>
            <person name="Ma Q."/>
            <person name="Huang Y."/>
            <person name="Song X."/>
            <person name="Pei D."/>
        </authorList>
    </citation>
    <scope>NUCLEOTIDE SEQUENCE [LARGE SCALE GENOMIC DNA]</scope>
    <source>
        <strain evidence="2">Sxm20200214</strain>
        <tissue evidence="2">Leaf</tissue>
    </source>
</reference>
<name>A0A8X7WC49_BRACI</name>